<dbReference type="Proteomes" id="UP000076038">
    <property type="component" value="Chromosome"/>
</dbReference>
<dbReference type="KEGG" id="rhs:A3Q41_04604"/>
<dbReference type="PANTHER" id="PTHR11941">
    <property type="entry name" value="ENOYL-COA HYDRATASE-RELATED"/>
    <property type="match status" value="1"/>
</dbReference>
<dbReference type="Pfam" id="PF00378">
    <property type="entry name" value="ECH_1"/>
    <property type="match status" value="1"/>
</dbReference>
<dbReference type="SUPFAM" id="SSF52096">
    <property type="entry name" value="ClpP/crotonase"/>
    <property type="match status" value="1"/>
</dbReference>
<dbReference type="EC" id="4.2.1.149" evidence="1"/>
<dbReference type="Gene3D" id="3.90.226.10">
    <property type="entry name" value="2-enoyl-CoA Hydratase, Chain A, domain 1"/>
    <property type="match status" value="1"/>
</dbReference>
<dbReference type="CDD" id="cd06558">
    <property type="entry name" value="crotonase-like"/>
    <property type="match status" value="1"/>
</dbReference>
<dbReference type="InterPro" id="IPR001753">
    <property type="entry name" value="Enoyl-CoA_hydra/iso"/>
</dbReference>
<dbReference type="PANTHER" id="PTHR11941:SF75">
    <property type="entry name" value="ENOYL-COA HYDRATASE_ISOMERASE FAMILY PROTEIN"/>
    <property type="match status" value="1"/>
</dbReference>
<dbReference type="OrthoDB" id="3567227at2"/>
<keyword evidence="1" id="KW-0456">Lyase</keyword>
<dbReference type="RefSeq" id="WP_032368246.1">
    <property type="nucleotide sequence ID" value="NZ_CP015220.1"/>
</dbReference>
<accession>A0A143QRR3</accession>
<dbReference type="EMBL" id="CP015220">
    <property type="protein sequence ID" value="AMY25873.1"/>
    <property type="molecule type" value="Genomic_DNA"/>
</dbReference>
<proteinExistence type="predicted"/>
<organism evidence="1 2">
    <name type="scientific">Rhodococcoides fascians</name>
    <name type="common">Rhodococcus fascians</name>
    <dbReference type="NCBI Taxonomy" id="1828"/>
    <lineage>
        <taxon>Bacteria</taxon>
        <taxon>Bacillati</taxon>
        <taxon>Actinomycetota</taxon>
        <taxon>Actinomycetes</taxon>
        <taxon>Mycobacteriales</taxon>
        <taxon>Nocardiaceae</taxon>
        <taxon>Rhodococcoides</taxon>
    </lineage>
</organism>
<gene>
    <name evidence="1" type="primary">caiD_3</name>
    <name evidence="1" type="ORF">A3Q41_04604</name>
</gene>
<keyword evidence="2" id="KW-1185">Reference proteome</keyword>
<dbReference type="PATRIC" id="fig|1653479.3.peg.4658"/>
<sequence length="235" mass="25484">MPYLDRVADVFVLNLGTRDVEDTENRMGPDWVAEVNALLDEVEASSGPTALVTTATGKYFSTGVDLSWGAENLDQINRFIGTVQELLVRFLTLPMQTVAAMQGHTYGGAAFFVMAHDYRVMRSDRGFLCFPGVNIGATYSPGTVDMVRAKLAPHTFHEALTTGRRYGGVDAAALGLVDAVSTEDRLRDDALSRATDLIGTRGPVLGEIKRTMYASEIRSLSTPVAGVDEMEWAAN</sequence>
<dbReference type="GO" id="GO:0004165">
    <property type="term" value="F:delta(3)-delta(2)-enoyl-CoA isomerase activity"/>
    <property type="evidence" value="ECO:0007669"/>
    <property type="project" value="TreeGrafter"/>
</dbReference>
<evidence type="ECO:0000313" key="1">
    <source>
        <dbReference type="EMBL" id="AMY25873.1"/>
    </source>
</evidence>
<dbReference type="AlphaFoldDB" id="A0A143QRR3"/>
<dbReference type="InterPro" id="IPR029045">
    <property type="entry name" value="ClpP/crotonase-like_dom_sf"/>
</dbReference>
<dbReference type="GO" id="GO:0006635">
    <property type="term" value="P:fatty acid beta-oxidation"/>
    <property type="evidence" value="ECO:0007669"/>
    <property type="project" value="TreeGrafter"/>
</dbReference>
<protein>
    <submittedName>
        <fullName evidence="1">Carnitinyl-CoA dehydratase</fullName>
        <ecNumber evidence="1">4.2.1.149</ecNumber>
    </submittedName>
</protein>
<reference evidence="1 2" key="1">
    <citation type="journal article" date="2016" name="Genome Announc.">
        <title>Complete Genome and Plasmid Sequences for Rhodococcus fascians D188 and Draft Sequences for Rhodococcus Isolates PBTS 1 and PBTS 2.</title>
        <authorList>
            <person name="Stamler R.A."/>
            <person name="Vereecke D."/>
            <person name="Zhang Y."/>
            <person name="Schilkey F."/>
            <person name="Devitt N."/>
            <person name="Randall J.J."/>
        </authorList>
    </citation>
    <scope>NUCLEOTIDE SEQUENCE [LARGE SCALE GENOMIC DNA]</scope>
    <source>
        <strain evidence="1 2">PBTS2</strain>
    </source>
</reference>
<dbReference type="GO" id="GO:0016829">
    <property type="term" value="F:lyase activity"/>
    <property type="evidence" value="ECO:0007669"/>
    <property type="project" value="UniProtKB-KW"/>
</dbReference>
<evidence type="ECO:0000313" key="2">
    <source>
        <dbReference type="Proteomes" id="UP000076038"/>
    </source>
</evidence>
<name>A0A143QRR3_RHOFA</name>
<reference evidence="2" key="2">
    <citation type="submission" date="2016-04" db="EMBL/GenBank/DDBJ databases">
        <title>Complete Genome and Plasmid Sequences for Rhodococcus fascians D188 and Draft Sequences for Rhodococcus spp. Isolates PBTS 1 and PBTS 2.</title>
        <authorList>
            <person name="Stamer R."/>
            <person name="Vereecke D."/>
            <person name="Zhang Y."/>
            <person name="Schilkey F."/>
            <person name="Devitt N."/>
            <person name="Randall J."/>
        </authorList>
    </citation>
    <scope>NUCLEOTIDE SEQUENCE [LARGE SCALE GENOMIC DNA]</scope>
    <source>
        <strain evidence="2">PBTS2</strain>
    </source>
</reference>